<evidence type="ECO:0008006" key="3">
    <source>
        <dbReference type="Google" id="ProtNLM"/>
    </source>
</evidence>
<dbReference type="EMBL" id="KL584752">
    <property type="protein sequence ID" value="KEQ98617.1"/>
    <property type="molecule type" value="Genomic_DNA"/>
</dbReference>
<proteinExistence type="predicted"/>
<dbReference type="Proteomes" id="UP000030641">
    <property type="component" value="Unassembled WGS sequence"/>
</dbReference>
<gene>
    <name evidence="1" type="ORF">AUEXF2481DRAFT_497273</name>
</gene>
<accession>A0A074YWU4</accession>
<protein>
    <recommendedName>
        <fullName evidence="3">F-box domain-containing protein</fullName>
    </recommendedName>
</protein>
<dbReference type="PANTHER" id="PTHR42085">
    <property type="entry name" value="F-BOX DOMAIN-CONTAINING PROTEIN"/>
    <property type="match status" value="1"/>
</dbReference>
<dbReference type="InParanoid" id="A0A074YWU4"/>
<name>A0A074YWU4_AURSE</name>
<dbReference type="PANTHER" id="PTHR42085:SF2">
    <property type="entry name" value="F-BOX DOMAIN-CONTAINING PROTEIN"/>
    <property type="match status" value="1"/>
</dbReference>
<organism evidence="1 2">
    <name type="scientific">Aureobasidium subglaciale (strain EXF-2481)</name>
    <name type="common">Aureobasidium pullulans var. subglaciale</name>
    <dbReference type="NCBI Taxonomy" id="1043005"/>
    <lineage>
        <taxon>Eukaryota</taxon>
        <taxon>Fungi</taxon>
        <taxon>Dikarya</taxon>
        <taxon>Ascomycota</taxon>
        <taxon>Pezizomycotina</taxon>
        <taxon>Dothideomycetes</taxon>
        <taxon>Dothideomycetidae</taxon>
        <taxon>Dothideales</taxon>
        <taxon>Saccotheciaceae</taxon>
        <taxon>Aureobasidium</taxon>
    </lineage>
</organism>
<keyword evidence="2" id="KW-1185">Reference proteome</keyword>
<dbReference type="RefSeq" id="XP_013347114.1">
    <property type="nucleotide sequence ID" value="XM_013491660.1"/>
</dbReference>
<dbReference type="OrthoDB" id="3934270at2759"/>
<evidence type="ECO:0000313" key="1">
    <source>
        <dbReference type="EMBL" id="KEQ98617.1"/>
    </source>
</evidence>
<dbReference type="AlphaFoldDB" id="A0A074YWU4"/>
<reference evidence="1 2" key="1">
    <citation type="journal article" date="2014" name="BMC Genomics">
        <title>Genome sequencing of four Aureobasidium pullulans varieties: biotechnological potential, stress tolerance, and description of new species.</title>
        <authorList>
            <person name="Gostin Ar C."/>
            <person name="Ohm R.A."/>
            <person name="Kogej T."/>
            <person name="Sonjak S."/>
            <person name="Turk M."/>
            <person name="Zajc J."/>
            <person name="Zalar P."/>
            <person name="Grube M."/>
            <person name="Sun H."/>
            <person name="Han J."/>
            <person name="Sharma A."/>
            <person name="Chiniquy J."/>
            <person name="Ngan C.Y."/>
            <person name="Lipzen A."/>
            <person name="Barry K."/>
            <person name="Grigoriev I.V."/>
            <person name="Gunde-Cimerman N."/>
        </authorList>
    </citation>
    <scope>NUCLEOTIDE SEQUENCE [LARGE SCALE GENOMIC DNA]</scope>
    <source>
        <strain evidence="1 2">EXF-2481</strain>
    </source>
</reference>
<dbReference type="InterPro" id="IPR038883">
    <property type="entry name" value="AN11006-like"/>
</dbReference>
<dbReference type="HOGENOM" id="CLU_930605_0_0_1"/>
<sequence>MSTNNQIIGPVASAVTAVANQEFTPEQLERIKSVVNCLITPSDPVPTPGAAVTEFLRTQDLMRARIGPIIPSYKPQRLRLVQLPAEIRNQIYRYRLVVGKIFPGSQKYEDNRTDERFNYQKPQNQLLQVCRQGFNKAAPLYFAKNTFVLPYDRGAGFWSWRTRRSSLVTRSGFTNLKSLSITFSMYSGMTELREAFKCGYDDDAFEDEIFDTWKDTVELLSYLNLTLLEVSLADCWCSFCHSRKASLALEVLLNYIQCNLRVVITGFKNVREFREVKKMIEAKRTQGGIHGQTWGAEFEQKDDEDKYKLAFQVCDEPVEE</sequence>
<dbReference type="GeneID" id="25368628"/>
<evidence type="ECO:0000313" key="2">
    <source>
        <dbReference type="Proteomes" id="UP000030641"/>
    </source>
</evidence>